<feature type="domain" description="G" evidence="1">
    <location>
        <begin position="42"/>
        <end position="145"/>
    </location>
</feature>
<dbReference type="CDD" id="cd00882">
    <property type="entry name" value="Ras_like_GTPase"/>
    <property type="match status" value="1"/>
</dbReference>
<dbReference type="InterPro" id="IPR006073">
    <property type="entry name" value="GTP-bd"/>
</dbReference>
<dbReference type="SUPFAM" id="SSF52540">
    <property type="entry name" value="P-loop containing nucleoside triphosphate hydrolases"/>
    <property type="match status" value="1"/>
</dbReference>
<dbReference type="Gene3D" id="3.40.50.300">
    <property type="entry name" value="P-loop containing nucleotide triphosphate hydrolases"/>
    <property type="match status" value="1"/>
</dbReference>
<proteinExistence type="predicted"/>
<protein>
    <submittedName>
        <fullName evidence="2">GTPase domain-containing protein</fullName>
    </submittedName>
</protein>
<gene>
    <name evidence="2" type="ORF">ACFPYJ_08945</name>
</gene>
<accession>A0ABW0VTW3</accession>
<dbReference type="InterPro" id="IPR027417">
    <property type="entry name" value="P-loop_NTPase"/>
</dbReference>
<dbReference type="Proteomes" id="UP001596047">
    <property type="component" value="Unassembled WGS sequence"/>
</dbReference>
<evidence type="ECO:0000259" key="1">
    <source>
        <dbReference type="Pfam" id="PF01926"/>
    </source>
</evidence>
<keyword evidence="3" id="KW-1185">Reference proteome</keyword>
<sequence>MMLRKRRAALLSKAAAPRPTVLEQNLFRLRSELAQYRGGRLKIAVLGQPGAGKSALIDLITDRICVPRPVVGQQTDATDWSASLDAPLIHYCGDAAFVDAPGYDTLAHPVGAFLNGFPFQEFDRLLLVLKGKVHESDDRLWQRLKDRSLVQRTMVARSFAEGLSEAELADVREEFSERFDGRAVLFSNRTKTGIDQIKAFALHGLG</sequence>
<evidence type="ECO:0000313" key="3">
    <source>
        <dbReference type="Proteomes" id="UP001596047"/>
    </source>
</evidence>
<dbReference type="EMBL" id="JBHSOW010000032">
    <property type="protein sequence ID" value="MFC5649252.1"/>
    <property type="molecule type" value="Genomic_DNA"/>
</dbReference>
<reference evidence="3" key="1">
    <citation type="journal article" date="2019" name="Int. J. Syst. Evol. Microbiol.">
        <title>The Global Catalogue of Microorganisms (GCM) 10K type strain sequencing project: providing services to taxonomists for standard genome sequencing and annotation.</title>
        <authorList>
            <consortium name="The Broad Institute Genomics Platform"/>
            <consortium name="The Broad Institute Genome Sequencing Center for Infectious Disease"/>
            <person name="Wu L."/>
            <person name="Ma J."/>
        </authorList>
    </citation>
    <scope>NUCLEOTIDE SEQUENCE [LARGE SCALE GENOMIC DNA]</scope>
    <source>
        <strain evidence="3">CGMCC 1.3240</strain>
    </source>
</reference>
<dbReference type="Pfam" id="PF01926">
    <property type="entry name" value="MMR_HSR1"/>
    <property type="match status" value="1"/>
</dbReference>
<organism evidence="2 3">
    <name type="scientific">Paenibacillus solisilvae</name>
    <dbReference type="NCBI Taxonomy" id="2486751"/>
    <lineage>
        <taxon>Bacteria</taxon>
        <taxon>Bacillati</taxon>
        <taxon>Bacillota</taxon>
        <taxon>Bacilli</taxon>
        <taxon>Bacillales</taxon>
        <taxon>Paenibacillaceae</taxon>
        <taxon>Paenibacillus</taxon>
    </lineage>
</organism>
<dbReference type="RefSeq" id="WP_379187763.1">
    <property type="nucleotide sequence ID" value="NZ_JBHSOW010000032.1"/>
</dbReference>
<evidence type="ECO:0000313" key="2">
    <source>
        <dbReference type="EMBL" id="MFC5649252.1"/>
    </source>
</evidence>
<name>A0ABW0VTW3_9BACL</name>
<comment type="caution">
    <text evidence="2">The sequence shown here is derived from an EMBL/GenBank/DDBJ whole genome shotgun (WGS) entry which is preliminary data.</text>
</comment>